<protein>
    <recommendedName>
        <fullName evidence="3">DUF4123 domain-containing protein</fullName>
    </recommendedName>
</protein>
<evidence type="ECO:0000313" key="1">
    <source>
        <dbReference type="EMBL" id="WIY48502.1"/>
    </source>
</evidence>
<dbReference type="RefSeq" id="WP_011793720.1">
    <property type="nucleotide sequence ID" value="NZ_CP023687.1"/>
</dbReference>
<gene>
    <name evidence="1" type="ORF">QRO08_22215</name>
</gene>
<proteinExistence type="predicted"/>
<reference evidence="1 2" key="1">
    <citation type="submission" date="2023-06" db="EMBL/GenBank/DDBJ databases">
        <authorList>
            <person name="Ham H."/>
            <person name="Park D.S."/>
        </authorList>
    </citation>
    <scope>NUCLEOTIDE SEQUENCE [LARGE SCALE GENOMIC DNA]</scope>
    <source>
        <strain evidence="1 2">KACC 17005</strain>
    </source>
</reference>
<name>A0ABY9AP22_PARCI</name>
<dbReference type="Proteomes" id="UP001242732">
    <property type="component" value="Chromosome"/>
</dbReference>
<organism evidence="1 2">
    <name type="scientific">Paracidovorax citrulli</name>
    <name type="common">Acidovorax citrulli</name>
    <dbReference type="NCBI Taxonomy" id="80869"/>
    <lineage>
        <taxon>Bacteria</taxon>
        <taxon>Pseudomonadati</taxon>
        <taxon>Pseudomonadota</taxon>
        <taxon>Betaproteobacteria</taxon>
        <taxon>Burkholderiales</taxon>
        <taxon>Comamonadaceae</taxon>
        <taxon>Paracidovorax</taxon>
    </lineage>
</organism>
<dbReference type="EMBL" id="CP127363">
    <property type="protein sequence ID" value="WIY48502.1"/>
    <property type="molecule type" value="Genomic_DNA"/>
</dbReference>
<evidence type="ECO:0000313" key="2">
    <source>
        <dbReference type="Proteomes" id="UP001242732"/>
    </source>
</evidence>
<evidence type="ECO:0008006" key="3">
    <source>
        <dbReference type="Google" id="ProtNLM"/>
    </source>
</evidence>
<accession>A0ABY9AP22</accession>
<keyword evidence="2" id="KW-1185">Reference proteome</keyword>
<sequence length="223" mass="24687">MPTTDFRSSPLYLMDECPDVMADACVADDQGGLVFLSIWARDTAVQQFLARLTLGRDEQGLQHFHLITPEGGSVPVFVGNVDRLEKRMTRAYRRTLFGALSNVWLFDRRCVKPDKANASALALVPKGNGCTLDHLWSLVRDTCPLPLLGHWREPVLDLLQGRDMLTRLPFSLGPLEGHRLAIDVPVLTQALGGLIRSGDLRIEPRQPPRSNALTPTQSLEAVA</sequence>